<dbReference type="RefSeq" id="WP_268610199.1">
    <property type="nucleotide sequence ID" value="NZ_CP113797.1"/>
</dbReference>
<keyword evidence="2" id="KW-1185">Reference proteome</keyword>
<evidence type="ECO:0000313" key="1">
    <source>
        <dbReference type="EMBL" id="WAL60319.1"/>
    </source>
</evidence>
<proteinExistence type="predicted"/>
<sequence length="96" mass="11101">MLSQLLGTVGTQFYSTTVSEVVVREFVDTDLDVEGWYALGHQKQSEFLAAVGKQESIWRLRRNRVEYLWAILERNHLELFDEAVSGARPITVIRLF</sequence>
<dbReference type="EMBL" id="CP113797">
    <property type="protein sequence ID" value="WAL60319.1"/>
    <property type="molecule type" value="Genomic_DNA"/>
</dbReference>
<evidence type="ECO:0000313" key="2">
    <source>
        <dbReference type="Proteomes" id="UP001163152"/>
    </source>
</evidence>
<accession>A0A9E9C7G1</accession>
<dbReference type="AlphaFoldDB" id="A0A9E9C7G1"/>
<organism evidence="1 2">
    <name type="scientific">Thermocoleostomius sinensis A174</name>
    <dbReference type="NCBI Taxonomy" id="2016057"/>
    <lineage>
        <taxon>Bacteria</taxon>
        <taxon>Bacillati</taxon>
        <taxon>Cyanobacteriota</taxon>
        <taxon>Cyanophyceae</taxon>
        <taxon>Oculatellales</taxon>
        <taxon>Oculatellaceae</taxon>
        <taxon>Thermocoleostomius</taxon>
    </lineage>
</organism>
<dbReference type="Proteomes" id="UP001163152">
    <property type="component" value="Chromosome"/>
</dbReference>
<dbReference type="KEGG" id="tsin:OXH18_24670"/>
<name>A0A9E9C7G1_9CYAN</name>
<gene>
    <name evidence="1" type="ORF">OXH18_24670</name>
</gene>
<reference evidence="1" key="1">
    <citation type="submission" date="2022-12" db="EMBL/GenBank/DDBJ databases">
        <title>Polyphasic identification of a Novel Hot-Spring Cyanobacterium Ocullathermofonsia sinensis gen nov. sp. nov. and Genomic Insights on its Adaptations to the Thermal Habitat.</title>
        <authorList>
            <person name="Daroch M."/>
            <person name="Tang J."/>
            <person name="Jiang Y."/>
        </authorList>
    </citation>
    <scope>NUCLEOTIDE SEQUENCE</scope>
    <source>
        <strain evidence="1">PKUAC-SCTA174</strain>
    </source>
</reference>
<protein>
    <submittedName>
        <fullName evidence="1">Uncharacterized protein</fullName>
    </submittedName>
</protein>